<keyword evidence="2" id="KW-1133">Transmembrane helix</keyword>
<keyword evidence="2" id="KW-0812">Transmembrane</keyword>
<feature type="compositionally biased region" description="Basic and acidic residues" evidence="1">
    <location>
        <begin position="216"/>
        <end position="225"/>
    </location>
</feature>
<name>A0A517R045_9PLAN</name>
<reference evidence="3 4" key="1">
    <citation type="submission" date="2019-02" db="EMBL/GenBank/DDBJ databases">
        <title>Deep-cultivation of Planctomycetes and their phenomic and genomic characterization uncovers novel biology.</title>
        <authorList>
            <person name="Wiegand S."/>
            <person name="Jogler M."/>
            <person name="Boedeker C."/>
            <person name="Pinto D."/>
            <person name="Vollmers J."/>
            <person name="Rivas-Marin E."/>
            <person name="Kohn T."/>
            <person name="Peeters S.H."/>
            <person name="Heuer A."/>
            <person name="Rast P."/>
            <person name="Oberbeckmann S."/>
            <person name="Bunk B."/>
            <person name="Jeske O."/>
            <person name="Meyerdierks A."/>
            <person name="Storesund J.E."/>
            <person name="Kallscheuer N."/>
            <person name="Luecker S."/>
            <person name="Lage O.M."/>
            <person name="Pohl T."/>
            <person name="Merkel B.J."/>
            <person name="Hornburger P."/>
            <person name="Mueller R.-W."/>
            <person name="Bruemmer F."/>
            <person name="Labrenz M."/>
            <person name="Spormann A.M."/>
            <person name="Op den Camp H."/>
            <person name="Overmann J."/>
            <person name="Amann R."/>
            <person name="Jetten M.S.M."/>
            <person name="Mascher T."/>
            <person name="Medema M.H."/>
            <person name="Devos D.P."/>
            <person name="Kaster A.-K."/>
            <person name="Ovreas L."/>
            <person name="Rohde M."/>
            <person name="Galperin M.Y."/>
            <person name="Jogler C."/>
        </authorList>
    </citation>
    <scope>NUCLEOTIDE SEQUENCE [LARGE SCALE GENOMIC DNA]</scope>
    <source>
        <strain evidence="3 4">Pan189</strain>
    </source>
</reference>
<dbReference type="Proteomes" id="UP000317318">
    <property type="component" value="Chromosome"/>
</dbReference>
<dbReference type="EMBL" id="CP036268">
    <property type="protein sequence ID" value="QDT37238.1"/>
    <property type="molecule type" value="Genomic_DNA"/>
</dbReference>
<evidence type="ECO:0000313" key="3">
    <source>
        <dbReference type="EMBL" id="QDT37238.1"/>
    </source>
</evidence>
<keyword evidence="2" id="KW-0472">Membrane</keyword>
<protein>
    <submittedName>
        <fullName evidence="3">Uncharacterized protein</fullName>
    </submittedName>
</protein>
<accession>A0A517R045</accession>
<sequence>MGMYLISLTISLAVAASLAASIWQRGEVGPQLARRVGVIGIPIALLTCIGAIVLQMIGTTVALAVARRRKWTRGPSLAALMAACLLPYVAWTTVAIPELMRLDELRQQFPLTSLSNRLPNFVPIESPETVSDRLPELISARLERQENHWKEKSIYVGRGDVLHRLHERWRDWFIVAPGFGYLRMGPGSFGPNTEFLEGPQAASIALPIITQVKASPEPEHPESAEPKFQQPTRPGLIELHDSGTADFLDPERMGYAEDINHTIGFKPHAMSKVPAAESDERPTEPWTLHRLELVSLLLHDEPVVYVSDSLPRMDNLRDVETRPLNAFESGALERLWTEQDLVIENVTDAEPSQTEGEPSNRVRMLGSLRAIEQCQACHKVPRGTLLGAFSYELSPPGESED</sequence>
<dbReference type="KEGG" id="svp:Pan189_16110"/>
<feature type="transmembrane region" description="Helical" evidence="2">
    <location>
        <begin position="43"/>
        <end position="65"/>
    </location>
</feature>
<evidence type="ECO:0000256" key="1">
    <source>
        <dbReference type="SAM" id="MobiDB-lite"/>
    </source>
</evidence>
<evidence type="ECO:0000256" key="2">
    <source>
        <dbReference type="SAM" id="Phobius"/>
    </source>
</evidence>
<feature type="transmembrane region" description="Helical" evidence="2">
    <location>
        <begin position="77"/>
        <end position="96"/>
    </location>
</feature>
<evidence type="ECO:0000313" key="4">
    <source>
        <dbReference type="Proteomes" id="UP000317318"/>
    </source>
</evidence>
<proteinExistence type="predicted"/>
<dbReference type="AlphaFoldDB" id="A0A517R045"/>
<keyword evidence="4" id="KW-1185">Reference proteome</keyword>
<organism evidence="3 4">
    <name type="scientific">Stratiformator vulcanicus</name>
    <dbReference type="NCBI Taxonomy" id="2527980"/>
    <lineage>
        <taxon>Bacteria</taxon>
        <taxon>Pseudomonadati</taxon>
        <taxon>Planctomycetota</taxon>
        <taxon>Planctomycetia</taxon>
        <taxon>Planctomycetales</taxon>
        <taxon>Planctomycetaceae</taxon>
        <taxon>Stratiformator</taxon>
    </lineage>
</organism>
<feature type="region of interest" description="Disordered" evidence="1">
    <location>
        <begin position="214"/>
        <end position="233"/>
    </location>
</feature>
<gene>
    <name evidence="3" type="ORF">Pan189_16110</name>
</gene>